<dbReference type="GO" id="GO:0003677">
    <property type="term" value="F:DNA binding"/>
    <property type="evidence" value="ECO:0007669"/>
    <property type="project" value="InterPro"/>
</dbReference>
<evidence type="ECO:0000313" key="3">
    <source>
        <dbReference type="EMBL" id="GHO42446.1"/>
    </source>
</evidence>
<dbReference type="Gene3D" id="1.10.260.40">
    <property type="entry name" value="lambda repressor-like DNA-binding domains"/>
    <property type="match status" value="1"/>
</dbReference>
<dbReference type="InterPro" id="IPR010982">
    <property type="entry name" value="Lambda_DNA-bd_dom_sf"/>
</dbReference>
<gene>
    <name evidence="3" type="ORF">KSX_06090</name>
</gene>
<dbReference type="EMBL" id="BNJF01000001">
    <property type="protein sequence ID" value="GHO42446.1"/>
    <property type="molecule type" value="Genomic_DNA"/>
</dbReference>
<keyword evidence="4" id="KW-1185">Reference proteome</keyword>
<proteinExistence type="predicted"/>
<dbReference type="SUPFAM" id="SSF48452">
    <property type="entry name" value="TPR-like"/>
    <property type="match status" value="1"/>
</dbReference>
<dbReference type="CDD" id="cd00093">
    <property type="entry name" value="HTH_XRE"/>
    <property type="match status" value="1"/>
</dbReference>
<feature type="domain" description="HTH cro/C1-type" evidence="2">
    <location>
        <begin position="9"/>
        <end position="62"/>
    </location>
</feature>
<comment type="caution">
    <text evidence="3">The sequence shown here is derived from an EMBL/GenBank/DDBJ whole genome shotgun (WGS) entry which is preliminary data.</text>
</comment>
<dbReference type="SUPFAM" id="SSF47413">
    <property type="entry name" value="lambda repressor-like DNA-binding domains"/>
    <property type="match status" value="1"/>
</dbReference>
<organism evidence="3 4">
    <name type="scientific">Ktedonospora formicarum</name>
    <dbReference type="NCBI Taxonomy" id="2778364"/>
    <lineage>
        <taxon>Bacteria</taxon>
        <taxon>Bacillati</taxon>
        <taxon>Chloroflexota</taxon>
        <taxon>Ktedonobacteria</taxon>
        <taxon>Ktedonobacterales</taxon>
        <taxon>Ktedonobacteraceae</taxon>
        <taxon>Ktedonospora</taxon>
    </lineage>
</organism>
<evidence type="ECO:0000256" key="1">
    <source>
        <dbReference type="PROSITE-ProRule" id="PRU00339"/>
    </source>
</evidence>
<name>A0A8J3MQ65_9CHLR</name>
<keyword evidence="1" id="KW-0802">TPR repeat</keyword>
<dbReference type="Proteomes" id="UP000612362">
    <property type="component" value="Unassembled WGS sequence"/>
</dbReference>
<dbReference type="InterPro" id="IPR011990">
    <property type="entry name" value="TPR-like_helical_dom_sf"/>
</dbReference>
<reference evidence="3" key="1">
    <citation type="submission" date="2020-10" db="EMBL/GenBank/DDBJ databases">
        <title>Taxonomic study of unclassified bacteria belonging to the class Ktedonobacteria.</title>
        <authorList>
            <person name="Yabe S."/>
            <person name="Wang C.M."/>
            <person name="Zheng Y."/>
            <person name="Sakai Y."/>
            <person name="Cavaletti L."/>
            <person name="Monciardini P."/>
            <person name="Donadio S."/>
        </authorList>
    </citation>
    <scope>NUCLEOTIDE SEQUENCE</scope>
    <source>
        <strain evidence="3">SOSP1-1</strain>
    </source>
</reference>
<dbReference type="InterPro" id="IPR019734">
    <property type="entry name" value="TPR_rpt"/>
</dbReference>
<accession>A0A8J3MQ65</accession>
<dbReference type="RefSeq" id="WP_220191985.1">
    <property type="nucleotide sequence ID" value="NZ_BNJF01000001.1"/>
</dbReference>
<sequence length="479" mass="53962">MKKAPTHPLRAARTRYNLTIEQLARETNVGAATIWRAEHGHSINAESRRRLCAYFGITSQELGLAGTVESERKHPAAPSSQEVLDDAPLSSAPSLLRKYTSLEEASTAIPSPSRHAPLQEQTGLWLVLGASQLASTIKEHWTPDTLFEALHIVSQSLQGLPESMRLNLLRQGGASPIHARWRMSVTESVQLQQSFAQSIRQAWQFSHATSPEQVFSVGHALRVLLEHIHTLLPAQVHACFYASIYNLIGSALHHMNDIEAQEQMHASAYVAATEGHDCWNQAQSRNWQAIAANVSGRYIQATQFIEDAIRLIEHEEGEEYMCSKAHLLANWAYNAALLQDYAIVREKLEESRRLLEGLSPNEEFDHSNWHLIAGNCALMNGRYNEAITHFEQALRHIPTRWHSRRVLTLLPLAEAYARKREKEASLEMAQKAASEVHLLSSRMLSERFLEYQGVLSETFPRDRTVSTFIAQAKLVSYHP</sequence>
<dbReference type="InterPro" id="IPR001387">
    <property type="entry name" value="Cro/C1-type_HTH"/>
</dbReference>
<evidence type="ECO:0000313" key="4">
    <source>
        <dbReference type="Proteomes" id="UP000612362"/>
    </source>
</evidence>
<feature type="repeat" description="TPR" evidence="1">
    <location>
        <begin position="367"/>
        <end position="400"/>
    </location>
</feature>
<dbReference type="PROSITE" id="PS50943">
    <property type="entry name" value="HTH_CROC1"/>
    <property type="match status" value="1"/>
</dbReference>
<dbReference type="PROSITE" id="PS50005">
    <property type="entry name" value="TPR"/>
    <property type="match status" value="1"/>
</dbReference>
<dbReference type="Gene3D" id="1.25.40.10">
    <property type="entry name" value="Tetratricopeptide repeat domain"/>
    <property type="match status" value="1"/>
</dbReference>
<dbReference type="AlphaFoldDB" id="A0A8J3MQ65"/>
<evidence type="ECO:0000259" key="2">
    <source>
        <dbReference type="PROSITE" id="PS50943"/>
    </source>
</evidence>
<protein>
    <recommendedName>
        <fullName evidence="2">HTH cro/C1-type domain-containing protein</fullName>
    </recommendedName>
</protein>
<dbReference type="SMART" id="SM00530">
    <property type="entry name" value="HTH_XRE"/>
    <property type="match status" value="1"/>
</dbReference>